<name>A0A183D601_9BILA</name>
<feature type="transmembrane region" description="Helical" evidence="2">
    <location>
        <begin position="45"/>
        <end position="68"/>
    </location>
</feature>
<evidence type="ECO:0000256" key="1">
    <source>
        <dbReference type="ARBA" id="ARBA00038178"/>
    </source>
</evidence>
<reference evidence="4" key="1">
    <citation type="submission" date="2016-06" db="UniProtKB">
        <authorList>
            <consortium name="WormBaseParasite"/>
        </authorList>
    </citation>
    <scope>IDENTIFICATION</scope>
</reference>
<proteinExistence type="inferred from homology"/>
<evidence type="ECO:0000256" key="2">
    <source>
        <dbReference type="SAM" id="Phobius"/>
    </source>
</evidence>
<dbReference type="PANTHER" id="PTHR31017">
    <property type="entry name" value="LATE SECRETORY PATHWAY PROTEIN AVL9-RELATED"/>
    <property type="match status" value="1"/>
</dbReference>
<organism evidence="4">
    <name type="scientific">Gongylonema pulchrum</name>
    <dbReference type="NCBI Taxonomy" id="637853"/>
    <lineage>
        <taxon>Eukaryota</taxon>
        <taxon>Metazoa</taxon>
        <taxon>Ecdysozoa</taxon>
        <taxon>Nematoda</taxon>
        <taxon>Chromadorea</taxon>
        <taxon>Rhabditida</taxon>
        <taxon>Spirurina</taxon>
        <taxon>Spiruromorpha</taxon>
        <taxon>Spiruroidea</taxon>
        <taxon>Gongylonematidae</taxon>
        <taxon>Gongylonema</taxon>
    </lineage>
</organism>
<dbReference type="Pfam" id="PF09794">
    <property type="entry name" value="Avl9"/>
    <property type="match status" value="1"/>
</dbReference>
<evidence type="ECO:0000259" key="3">
    <source>
        <dbReference type="PROSITE" id="PS50211"/>
    </source>
</evidence>
<dbReference type="InterPro" id="IPR037516">
    <property type="entry name" value="Tripartite_DENN"/>
</dbReference>
<dbReference type="InterPro" id="IPR018307">
    <property type="entry name" value="ABL9/DENND6_dom"/>
</dbReference>
<keyword evidence="2" id="KW-0812">Transmembrane</keyword>
<keyword evidence="2" id="KW-0472">Membrane</keyword>
<dbReference type="InterPro" id="IPR051731">
    <property type="entry name" value="DENND11/AVL9_GEFs"/>
</dbReference>
<dbReference type="PROSITE" id="PS50211">
    <property type="entry name" value="DENN"/>
    <property type="match status" value="1"/>
</dbReference>
<dbReference type="WBParaSite" id="GPUH_0000414901-mRNA-1">
    <property type="protein sequence ID" value="GPUH_0000414901-mRNA-1"/>
    <property type="gene ID" value="GPUH_0000414901"/>
</dbReference>
<feature type="domain" description="UDENN" evidence="3">
    <location>
        <begin position="1"/>
        <end position="153"/>
    </location>
</feature>
<comment type="similarity">
    <text evidence="1">Belongs to the AVL9 family.</text>
</comment>
<sequence length="153" mass="17005">LPAPWQHLPSLALPDGAHNVDHGLNYPSEIACFATFFSIVGQKRLGLLSVLIIHVIILPFSDVIYFLLPSLDNPNRSVFGISCYRQILAKDLLNKSTDVTRSTVQKSVCVLSRIPLFGVLTAKLQLITEVYFNERDFAKDELSAVDLCSSEML</sequence>
<dbReference type="AlphaFoldDB" id="A0A183D601"/>
<protein>
    <submittedName>
        <fullName evidence="4">UDENN domain-containing protein</fullName>
    </submittedName>
</protein>
<dbReference type="GO" id="GO:0005737">
    <property type="term" value="C:cytoplasm"/>
    <property type="evidence" value="ECO:0007669"/>
    <property type="project" value="TreeGrafter"/>
</dbReference>
<evidence type="ECO:0000313" key="4">
    <source>
        <dbReference type="WBParaSite" id="GPUH_0000414901-mRNA-1"/>
    </source>
</evidence>
<accession>A0A183D601</accession>
<dbReference type="PANTHER" id="PTHR31017:SF1">
    <property type="entry name" value="LATE SECRETORY PATHWAY PROTEIN AVL9 HOMOLOG"/>
    <property type="match status" value="1"/>
</dbReference>
<keyword evidence="2" id="KW-1133">Transmembrane helix</keyword>